<proteinExistence type="predicted"/>
<evidence type="ECO:0000313" key="3">
    <source>
        <dbReference type="Proteomes" id="UP001501759"/>
    </source>
</evidence>
<evidence type="ECO:0000313" key="2">
    <source>
        <dbReference type="EMBL" id="GAA5026735.1"/>
    </source>
</evidence>
<dbReference type="Proteomes" id="UP001501759">
    <property type="component" value="Unassembled WGS sequence"/>
</dbReference>
<keyword evidence="3" id="KW-1185">Reference proteome</keyword>
<sequence length="58" mass="6510">MRRAPRALRPDGFDGLRLGIRRLRLGIRKLRPEMDADRVTGVGGFPPSPCPRKLVSNN</sequence>
<organism evidence="2 3">
    <name type="scientific">Streptomyces siamensis</name>
    <dbReference type="NCBI Taxonomy" id="1274986"/>
    <lineage>
        <taxon>Bacteria</taxon>
        <taxon>Bacillati</taxon>
        <taxon>Actinomycetota</taxon>
        <taxon>Actinomycetes</taxon>
        <taxon>Kitasatosporales</taxon>
        <taxon>Streptomycetaceae</taxon>
        <taxon>Streptomyces</taxon>
    </lineage>
</organism>
<feature type="region of interest" description="Disordered" evidence="1">
    <location>
        <begin position="39"/>
        <end position="58"/>
    </location>
</feature>
<protein>
    <submittedName>
        <fullName evidence="2">Uncharacterized protein</fullName>
    </submittedName>
</protein>
<reference evidence="3" key="1">
    <citation type="journal article" date="2019" name="Int. J. Syst. Evol. Microbiol.">
        <title>The Global Catalogue of Microorganisms (GCM) 10K type strain sequencing project: providing services to taxonomists for standard genome sequencing and annotation.</title>
        <authorList>
            <consortium name="The Broad Institute Genomics Platform"/>
            <consortium name="The Broad Institute Genome Sequencing Center for Infectious Disease"/>
            <person name="Wu L."/>
            <person name="Ma J."/>
        </authorList>
    </citation>
    <scope>NUCLEOTIDE SEQUENCE [LARGE SCALE GENOMIC DNA]</scope>
    <source>
        <strain evidence="3">JCM 18409</strain>
    </source>
</reference>
<dbReference type="EMBL" id="BAABKB010000030">
    <property type="protein sequence ID" value="GAA5026735.1"/>
    <property type="molecule type" value="Genomic_DNA"/>
</dbReference>
<comment type="caution">
    <text evidence="2">The sequence shown here is derived from an EMBL/GenBank/DDBJ whole genome shotgun (WGS) entry which is preliminary data.</text>
</comment>
<gene>
    <name evidence="2" type="ORF">GCM10023335_62790</name>
</gene>
<accession>A0ABP9JD64</accession>
<name>A0ABP9JD64_9ACTN</name>
<evidence type="ECO:0000256" key="1">
    <source>
        <dbReference type="SAM" id="MobiDB-lite"/>
    </source>
</evidence>